<keyword evidence="2" id="KW-1185">Reference proteome</keyword>
<evidence type="ECO:0000313" key="1">
    <source>
        <dbReference type="EMBL" id="USW50225.1"/>
    </source>
</evidence>
<dbReference type="Proteomes" id="UP001056384">
    <property type="component" value="Chromosome 2"/>
</dbReference>
<evidence type="ECO:0000313" key="2">
    <source>
        <dbReference type="Proteomes" id="UP001056384"/>
    </source>
</evidence>
<proteinExistence type="predicted"/>
<name>A0A9Q9AJK7_9PEZI</name>
<accession>A0A9Q9AJK7</accession>
<protein>
    <submittedName>
        <fullName evidence="1">Uncharacterized protein</fullName>
    </submittedName>
</protein>
<dbReference type="EMBL" id="CP099419">
    <property type="protein sequence ID" value="USW50225.1"/>
    <property type="molecule type" value="Genomic_DNA"/>
</dbReference>
<dbReference type="OrthoDB" id="3816007at2759"/>
<sequence>MALTQVSRQIRSESLRLFYAVNRFSLHTGIFDHAQAVADNHDIYWHRLTWIHEWLDAIGHAQAKASSKFTVQLGCLSGAPPEDHSLATLIDLGEHLGKLALHCLTRGVKCEVRFDILGFVNFSEDSYVALAPFCVVEITTVGNKHQVDKAKAASDATQKAFEWLFERQVEWRDACVDSIFDGVRQEMLDSLGLK</sequence>
<organism evidence="1 2">
    <name type="scientific">Septoria linicola</name>
    <dbReference type="NCBI Taxonomy" id="215465"/>
    <lineage>
        <taxon>Eukaryota</taxon>
        <taxon>Fungi</taxon>
        <taxon>Dikarya</taxon>
        <taxon>Ascomycota</taxon>
        <taxon>Pezizomycotina</taxon>
        <taxon>Dothideomycetes</taxon>
        <taxon>Dothideomycetidae</taxon>
        <taxon>Mycosphaerellales</taxon>
        <taxon>Mycosphaerellaceae</taxon>
        <taxon>Septoria</taxon>
    </lineage>
</organism>
<reference evidence="1" key="1">
    <citation type="submission" date="2022-06" db="EMBL/GenBank/DDBJ databases">
        <title>Complete genome sequences of two strains of the flax pathogen Septoria linicola.</title>
        <authorList>
            <person name="Lapalu N."/>
            <person name="Simon A."/>
            <person name="Demenou B."/>
            <person name="Paumier D."/>
            <person name="Guillot M.-P."/>
            <person name="Gout L."/>
            <person name="Valade R."/>
        </authorList>
    </citation>
    <scope>NUCLEOTIDE SEQUENCE</scope>
    <source>
        <strain evidence="1">SE15195</strain>
    </source>
</reference>
<dbReference type="AlphaFoldDB" id="A0A9Q9AJK7"/>
<gene>
    <name evidence="1" type="ORF">Slin15195_G035440</name>
</gene>